<dbReference type="Pfam" id="PF02321">
    <property type="entry name" value="OEP"/>
    <property type="match status" value="1"/>
</dbReference>
<reference evidence="2 3" key="1">
    <citation type="submission" date="2019-09" db="EMBL/GenBank/DDBJ databases">
        <title>Genome sequence of Rhodovastum atsumiense, a diverse member of the Acetobacteraceae family of non-sulfur purple photosynthetic bacteria.</title>
        <authorList>
            <person name="Meyer T."/>
            <person name="Kyndt J."/>
        </authorList>
    </citation>
    <scope>NUCLEOTIDE SEQUENCE [LARGE SCALE GENOMIC DNA]</scope>
    <source>
        <strain evidence="2 3">DSM 21279</strain>
    </source>
</reference>
<dbReference type="PANTHER" id="PTHR30203:SF24">
    <property type="entry name" value="BLR4935 PROTEIN"/>
    <property type="match status" value="1"/>
</dbReference>
<evidence type="ECO:0000313" key="3">
    <source>
        <dbReference type="Proteomes" id="UP000325255"/>
    </source>
</evidence>
<name>A0A5M6J105_9PROT</name>
<comment type="caution">
    <text evidence="2">The sequence shown here is derived from an EMBL/GenBank/DDBJ whole genome shotgun (WGS) entry which is preliminary data.</text>
</comment>
<dbReference type="PANTHER" id="PTHR30203">
    <property type="entry name" value="OUTER MEMBRANE CATION EFFLUX PROTEIN"/>
    <property type="match status" value="1"/>
</dbReference>
<evidence type="ECO:0000256" key="1">
    <source>
        <dbReference type="ARBA" id="ARBA00007613"/>
    </source>
</evidence>
<dbReference type="EMBL" id="VWPK01000002">
    <property type="protein sequence ID" value="KAA5614262.1"/>
    <property type="molecule type" value="Genomic_DNA"/>
</dbReference>
<dbReference type="Proteomes" id="UP000325255">
    <property type="component" value="Unassembled WGS sequence"/>
</dbReference>
<dbReference type="InterPro" id="IPR003423">
    <property type="entry name" value="OMP_efflux"/>
</dbReference>
<dbReference type="GO" id="GO:0015562">
    <property type="term" value="F:efflux transmembrane transporter activity"/>
    <property type="evidence" value="ECO:0007669"/>
    <property type="project" value="InterPro"/>
</dbReference>
<organism evidence="2 3">
    <name type="scientific">Rhodovastum atsumiense</name>
    <dbReference type="NCBI Taxonomy" id="504468"/>
    <lineage>
        <taxon>Bacteria</taxon>
        <taxon>Pseudomonadati</taxon>
        <taxon>Pseudomonadota</taxon>
        <taxon>Alphaproteobacteria</taxon>
        <taxon>Acetobacterales</taxon>
        <taxon>Acetobacteraceae</taxon>
        <taxon>Rhodovastum</taxon>
    </lineage>
</organism>
<dbReference type="AlphaFoldDB" id="A0A5M6J105"/>
<proteinExistence type="inferred from homology"/>
<dbReference type="InterPro" id="IPR010131">
    <property type="entry name" value="MdtP/NodT-like"/>
</dbReference>
<dbReference type="OrthoDB" id="9769048at2"/>
<keyword evidence="3" id="KW-1185">Reference proteome</keyword>
<dbReference type="RefSeq" id="WP_150038697.1">
    <property type="nucleotide sequence ID" value="NZ_OW485601.1"/>
</dbReference>
<gene>
    <name evidence="2" type="ORF">F1189_01305</name>
</gene>
<sequence>MPSLWRRNRGASRAPVLVALGLALTLAGTVFTPGHAAEPGLGATLESLIEAGHRLSPELRTAALESEAAAARADGAGALPDPMFSVGVLKSQGMTSFMLQQTIPLWGKLGLQKTVALQALEAVRGRERAARNELDERIKIAFARYVAVSGEIALNRAVIALSRQATDAVRTRYGQGEGDAAGVIMADTETIRAEASAARLEGDRRAVIARINALLARPADAPLAAPARARRLPVALPPLPDLVDRAIGANPAVGVADAGVREAQAQRELARRAWYPDVTVAAGPVQRYGNSPSFDATVSITLPFQTGPKLAGEREAAANASAARSRVETEIARIRGELGEQVAAFTAAKQIEDILGSRLVPRTGAARNAAAVRYAEGKGGLDGAILGDRRLREARIELLRAQMDGAIALAAIERLIGGEL</sequence>
<comment type="similarity">
    <text evidence="1">Belongs to the outer membrane factor (OMF) (TC 1.B.17) family.</text>
</comment>
<accession>A0A5M6J105</accession>
<dbReference type="SUPFAM" id="SSF56954">
    <property type="entry name" value="Outer membrane efflux proteins (OEP)"/>
    <property type="match status" value="1"/>
</dbReference>
<protein>
    <submittedName>
        <fullName evidence="2">TolC family protein</fullName>
    </submittedName>
</protein>
<dbReference type="Gene3D" id="1.20.1600.10">
    <property type="entry name" value="Outer membrane efflux proteins (OEP)"/>
    <property type="match status" value="1"/>
</dbReference>
<evidence type="ECO:0000313" key="2">
    <source>
        <dbReference type="EMBL" id="KAA5614262.1"/>
    </source>
</evidence>